<dbReference type="CDD" id="cd04301">
    <property type="entry name" value="NAT_SF"/>
    <property type="match status" value="1"/>
</dbReference>
<dbReference type="PROSITE" id="PS51186">
    <property type="entry name" value="GNAT"/>
    <property type="match status" value="1"/>
</dbReference>
<dbReference type="Pfam" id="PF13508">
    <property type="entry name" value="Acetyltransf_7"/>
    <property type="match status" value="1"/>
</dbReference>
<protein>
    <submittedName>
        <fullName evidence="2">GNAT family N-acetyltransferase</fullName>
    </submittedName>
</protein>
<dbReference type="EMBL" id="JBHTLM010000005">
    <property type="protein sequence ID" value="MFD1176458.1"/>
    <property type="molecule type" value="Genomic_DNA"/>
</dbReference>
<dbReference type="InterPro" id="IPR000182">
    <property type="entry name" value="GNAT_dom"/>
</dbReference>
<dbReference type="SUPFAM" id="SSF55729">
    <property type="entry name" value="Acyl-CoA N-acyltransferases (Nat)"/>
    <property type="match status" value="1"/>
</dbReference>
<organism evidence="2 3">
    <name type="scientific">Paenibacillus puldeungensis</name>
    <dbReference type="NCBI Taxonomy" id="696536"/>
    <lineage>
        <taxon>Bacteria</taxon>
        <taxon>Bacillati</taxon>
        <taxon>Bacillota</taxon>
        <taxon>Bacilli</taxon>
        <taxon>Bacillales</taxon>
        <taxon>Paenibacillaceae</taxon>
        <taxon>Paenibacillus</taxon>
    </lineage>
</organism>
<dbReference type="Gene3D" id="3.40.630.30">
    <property type="match status" value="1"/>
</dbReference>
<dbReference type="Proteomes" id="UP001597262">
    <property type="component" value="Unassembled WGS sequence"/>
</dbReference>
<feature type="domain" description="N-acetyltransferase" evidence="1">
    <location>
        <begin position="3"/>
        <end position="152"/>
    </location>
</feature>
<gene>
    <name evidence="2" type="ORF">ACFQ3W_09110</name>
</gene>
<proteinExistence type="predicted"/>
<dbReference type="InterPro" id="IPR016181">
    <property type="entry name" value="Acyl_CoA_acyltransferase"/>
</dbReference>
<accession>A0ABW3RVF8</accession>
<keyword evidence="3" id="KW-1185">Reference proteome</keyword>
<evidence type="ECO:0000313" key="3">
    <source>
        <dbReference type="Proteomes" id="UP001597262"/>
    </source>
</evidence>
<comment type="caution">
    <text evidence="2">The sequence shown here is derived from an EMBL/GenBank/DDBJ whole genome shotgun (WGS) entry which is preliminary data.</text>
</comment>
<evidence type="ECO:0000313" key="2">
    <source>
        <dbReference type="EMBL" id="MFD1176458.1"/>
    </source>
</evidence>
<dbReference type="RefSeq" id="WP_379318867.1">
    <property type="nucleotide sequence ID" value="NZ_JBHTLM010000005.1"/>
</dbReference>
<sequence>MSLRFESLSRHSAEIEKVKELFRTSFPKSEQIPLWFLRMKFKQDFVDFFVFYDDNQFVGFTYLITHQQLTFILYLAIDPSLRSQGYGQKVLAGIKEKYPGNRIVLNIEAVDESSDNYQQRLKRREFYVRNGYINTGLQLIERGALYEVLVDQGEVDLEEYRYLFKKFVGAFLYRFFKPKLYTCKGI</sequence>
<name>A0ABW3RVF8_9BACL</name>
<evidence type="ECO:0000259" key="1">
    <source>
        <dbReference type="PROSITE" id="PS51186"/>
    </source>
</evidence>
<reference evidence="3" key="1">
    <citation type="journal article" date="2019" name="Int. J. Syst. Evol. Microbiol.">
        <title>The Global Catalogue of Microorganisms (GCM) 10K type strain sequencing project: providing services to taxonomists for standard genome sequencing and annotation.</title>
        <authorList>
            <consortium name="The Broad Institute Genomics Platform"/>
            <consortium name="The Broad Institute Genome Sequencing Center for Infectious Disease"/>
            <person name="Wu L."/>
            <person name="Ma J."/>
        </authorList>
    </citation>
    <scope>NUCLEOTIDE SEQUENCE [LARGE SCALE GENOMIC DNA]</scope>
    <source>
        <strain evidence="3">CCUG 59189</strain>
    </source>
</reference>